<sequence>MSITPCPTPLPCALREEEAVESQRNLFCLHYDGCLHQAVRRGWDGWSCRQCPLRNWRAGKPVAKDYAHARPGSPDGT</sequence>
<accession>A0A1H7TJK1</accession>
<dbReference type="AlphaFoldDB" id="A0A1H7TJK1"/>
<organism evidence="1 2">
    <name type="scientific">Stigmatella aurantiaca</name>
    <dbReference type="NCBI Taxonomy" id="41"/>
    <lineage>
        <taxon>Bacteria</taxon>
        <taxon>Pseudomonadati</taxon>
        <taxon>Myxococcota</taxon>
        <taxon>Myxococcia</taxon>
        <taxon>Myxococcales</taxon>
        <taxon>Cystobacterineae</taxon>
        <taxon>Archangiaceae</taxon>
        <taxon>Stigmatella</taxon>
    </lineage>
</organism>
<dbReference type="OrthoDB" id="5382686at2"/>
<evidence type="ECO:0000313" key="2">
    <source>
        <dbReference type="Proteomes" id="UP000182719"/>
    </source>
</evidence>
<protein>
    <submittedName>
        <fullName evidence="1">Uncharacterized protein</fullName>
    </submittedName>
</protein>
<gene>
    <name evidence="1" type="ORF">SAMN05444354_10944</name>
</gene>
<name>A0A1H7TJK1_STIAU</name>
<reference evidence="2" key="1">
    <citation type="submission" date="2016-10" db="EMBL/GenBank/DDBJ databases">
        <authorList>
            <person name="Varghese N."/>
            <person name="Submissions S."/>
        </authorList>
    </citation>
    <scope>NUCLEOTIDE SEQUENCE [LARGE SCALE GENOMIC DNA]</scope>
    <source>
        <strain evidence="2">DSM 17044</strain>
    </source>
</reference>
<dbReference type="Proteomes" id="UP000182719">
    <property type="component" value="Unassembled WGS sequence"/>
</dbReference>
<dbReference type="EMBL" id="FOAP01000009">
    <property type="protein sequence ID" value="SEL85072.1"/>
    <property type="molecule type" value="Genomic_DNA"/>
</dbReference>
<keyword evidence="2" id="KW-1185">Reference proteome</keyword>
<proteinExistence type="predicted"/>
<evidence type="ECO:0000313" key="1">
    <source>
        <dbReference type="EMBL" id="SEL85072.1"/>
    </source>
</evidence>